<proteinExistence type="predicted"/>
<protein>
    <submittedName>
        <fullName evidence="2">Uncharacterized protein</fullName>
    </submittedName>
</protein>
<accession>A0ABV2MV49</accession>
<evidence type="ECO:0000256" key="1">
    <source>
        <dbReference type="SAM" id="MobiDB-lite"/>
    </source>
</evidence>
<evidence type="ECO:0000313" key="3">
    <source>
        <dbReference type="Proteomes" id="UP001549076"/>
    </source>
</evidence>
<comment type="caution">
    <text evidence="2">The sequence shown here is derived from an EMBL/GenBank/DDBJ whole genome shotgun (WGS) entry which is preliminary data.</text>
</comment>
<dbReference type="Proteomes" id="UP001549076">
    <property type="component" value="Unassembled WGS sequence"/>
</dbReference>
<sequence>MHKLTLDPATQFGWCLLVDDSNKPEEERRQVGQRLFYGTWDLTRDEDGKKCSRRGQYAWNLWHCFNALMRKHGIEGEDVEIILEGESYGSQKSEAGRRTAALWLAVLEMMCERKGLPYPRTCPPDNWRLAYIGCTKAPKEVGAGLPDAQRFEERRKWLKRTVMAECAKRGLRPKNDNEADALGMMFWLIRGGKEEQERRRNEKKAKAAAKRAQKKLDLQVAA</sequence>
<dbReference type="RefSeq" id="WP_354192862.1">
    <property type="nucleotide sequence ID" value="NZ_JBEPML010000002.1"/>
</dbReference>
<evidence type="ECO:0000313" key="2">
    <source>
        <dbReference type="EMBL" id="MET3790675.1"/>
    </source>
</evidence>
<feature type="compositionally biased region" description="Basic residues" evidence="1">
    <location>
        <begin position="201"/>
        <end position="213"/>
    </location>
</feature>
<name>A0ABV2MV49_9HYPH</name>
<keyword evidence="3" id="KW-1185">Reference proteome</keyword>
<dbReference type="Gene3D" id="3.30.420.10">
    <property type="entry name" value="Ribonuclease H-like superfamily/Ribonuclease H"/>
    <property type="match status" value="1"/>
</dbReference>
<dbReference type="EMBL" id="JBEPML010000002">
    <property type="protein sequence ID" value="MET3790675.1"/>
    <property type="molecule type" value="Genomic_DNA"/>
</dbReference>
<reference evidence="2 3" key="1">
    <citation type="submission" date="2024-06" db="EMBL/GenBank/DDBJ databases">
        <title>Genomic Encyclopedia of Type Strains, Phase IV (KMG-IV): sequencing the most valuable type-strain genomes for metagenomic binning, comparative biology and taxonomic classification.</title>
        <authorList>
            <person name="Goeker M."/>
        </authorList>
    </citation>
    <scope>NUCLEOTIDE SEQUENCE [LARGE SCALE GENOMIC DNA]</scope>
    <source>
        <strain evidence="2 3">DSM 27865</strain>
    </source>
</reference>
<organism evidence="2 3">
    <name type="scientific">Aquamicrobium terrae</name>
    <dbReference type="NCBI Taxonomy" id="1324945"/>
    <lineage>
        <taxon>Bacteria</taxon>
        <taxon>Pseudomonadati</taxon>
        <taxon>Pseudomonadota</taxon>
        <taxon>Alphaproteobacteria</taxon>
        <taxon>Hyphomicrobiales</taxon>
        <taxon>Phyllobacteriaceae</taxon>
        <taxon>Aquamicrobium</taxon>
    </lineage>
</organism>
<feature type="region of interest" description="Disordered" evidence="1">
    <location>
        <begin position="194"/>
        <end position="222"/>
    </location>
</feature>
<gene>
    <name evidence="2" type="ORF">ABID37_000866</name>
</gene>
<dbReference type="InterPro" id="IPR036397">
    <property type="entry name" value="RNaseH_sf"/>
</dbReference>